<evidence type="ECO:0000313" key="1">
    <source>
        <dbReference type="EMBL" id="KAG5621494.1"/>
    </source>
</evidence>
<organism evidence="1 2">
    <name type="scientific">Solanum commersonii</name>
    <name type="common">Commerson's wild potato</name>
    <name type="synonym">Commerson's nightshade</name>
    <dbReference type="NCBI Taxonomy" id="4109"/>
    <lineage>
        <taxon>Eukaryota</taxon>
        <taxon>Viridiplantae</taxon>
        <taxon>Streptophyta</taxon>
        <taxon>Embryophyta</taxon>
        <taxon>Tracheophyta</taxon>
        <taxon>Spermatophyta</taxon>
        <taxon>Magnoliopsida</taxon>
        <taxon>eudicotyledons</taxon>
        <taxon>Gunneridae</taxon>
        <taxon>Pentapetalae</taxon>
        <taxon>asterids</taxon>
        <taxon>lamiids</taxon>
        <taxon>Solanales</taxon>
        <taxon>Solanaceae</taxon>
        <taxon>Solanoideae</taxon>
        <taxon>Solaneae</taxon>
        <taxon>Solanum</taxon>
    </lineage>
</organism>
<comment type="caution">
    <text evidence="1">The sequence shown here is derived from an EMBL/GenBank/DDBJ whole genome shotgun (WGS) entry which is preliminary data.</text>
</comment>
<protein>
    <submittedName>
        <fullName evidence="1">Uncharacterized protein</fullName>
    </submittedName>
</protein>
<gene>
    <name evidence="1" type="ORF">H5410_006712</name>
</gene>
<name>A0A9J6A9W1_SOLCO</name>
<evidence type="ECO:0000313" key="2">
    <source>
        <dbReference type="Proteomes" id="UP000824120"/>
    </source>
</evidence>
<accession>A0A9J6A9W1</accession>
<dbReference type="Proteomes" id="UP000824120">
    <property type="component" value="Chromosome 2"/>
</dbReference>
<dbReference type="AlphaFoldDB" id="A0A9J6A9W1"/>
<dbReference type="EMBL" id="JACXVP010000002">
    <property type="protein sequence ID" value="KAG5621494.1"/>
    <property type="molecule type" value="Genomic_DNA"/>
</dbReference>
<sequence>MVLANYVPQIIPQNLEISYFRKKICRKILRKQSPSKISRTIQFSYPSVQCIGFISYKKKPKCSCLARRLDAFPSPDWVQDTCPLRHLRFNKKLFNDLEELTATWL</sequence>
<proteinExistence type="predicted"/>
<keyword evidence="2" id="KW-1185">Reference proteome</keyword>
<reference evidence="1 2" key="1">
    <citation type="submission" date="2020-09" db="EMBL/GenBank/DDBJ databases">
        <title>De no assembly of potato wild relative species, Solanum commersonii.</title>
        <authorList>
            <person name="Cho K."/>
        </authorList>
    </citation>
    <scope>NUCLEOTIDE SEQUENCE [LARGE SCALE GENOMIC DNA]</scope>
    <source>
        <strain evidence="1">LZ3.2</strain>
        <tissue evidence="1">Leaf</tissue>
    </source>
</reference>